<feature type="region of interest" description="Disordered" evidence="1">
    <location>
        <begin position="236"/>
        <end position="258"/>
    </location>
</feature>
<dbReference type="SUPFAM" id="SSF51735">
    <property type="entry name" value="NAD(P)-binding Rossmann-fold domains"/>
    <property type="match status" value="1"/>
</dbReference>
<evidence type="ECO:0000259" key="2">
    <source>
        <dbReference type="Pfam" id="PF13460"/>
    </source>
</evidence>
<dbReference type="CDD" id="cd05266">
    <property type="entry name" value="SDR_a4"/>
    <property type="match status" value="1"/>
</dbReference>
<evidence type="ECO:0000313" key="3">
    <source>
        <dbReference type="EMBL" id="AKY04187.1"/>
    </source>
</evidence>
<name>A0A0K1YAS4_9EURY</name>
<dbReference type="PANTHER" id="PTHR48079:SF6">
    <property type="entry name" value="NAD(P)-BINDING DOMAIN-CONTAINING PROTEIN-RELATED"/>
    <property type="match status" value="1"/>
</dbReference>
<dbReference type="Gene3D" id="3.40.50.720">
    <property type="entry name" value="NAD(P)-binding Rossmann-like Domain"/>
    <property type="match status" value="1"/>
</dbReference>
<dbReference type="Pfam" id="PF13460">
    <property type="entry name" value="NAD_binding_10"/>
    <property type="match status" value="1"/>
</dbReference>
<organism evidence="3">
    <name type="scientific">uncultured haloarchaeon</name>
    <dbReference type="NCBI Taxonomy" id="160804"/>
    <lineage>
        <taxon>Archaea</taxon>
        <taxon>Methanobacteriati</taxon>
        <taxon>Methanobacteriota</taxon>
        <taxon>Stenosarchaea group</taxon>
        <taxon>Halobacteria</taxon>
        <taxon>Halobacteriales</taxon>
        <taxon>Halobacteriaceae</taxon>
        <taxon>environmental samples</taxon>
    </lineage>
</organism>
<dbReference type="GO" id="GO:0004029">
    <property type="term" value="F:aldehyde dehydrogenase (NAD+) activity"/>
    <property type="evidence" value="ECO:0007669"/>
    <property type="project" value="TreeGrafter"/>
</dbReference>
<dbReference type="InterPro" id="IPR016040">
    <property type="entry name" value="NAD(P)-bd_dom"/>
</dbReference>
<dbReference type="GO" id="GO:0005737">
    <property type="term" value="C:cytoplasm"/>
    <property type="evidence" value="ECO:0007669"/>
    <property type="project" value="TreeGrafter"/>
</dbReference>
<feature type="domain" description="NAD(P)-binding" evidence="2">
    <location>
        <begin position="10"/>
        <end position="202"/>
    </location>
</feature>
<dbReference type="InterPro" id="IPR051783">
    <property type="entry name" value="NAD(P)-dependent_oxidoreduct"/>
</dbReference>
<dbReference type="InterPro" id="IPR036291">
    <property type="entry name" value="NAD(P)-bd_dom_sf"/>
</dbReference>
<evidence type="ECO:0000256" key="1">
    <source>
        <dbReference type="SAM" id="MobiDB-lite"/>
    </source>
</evidence>
<dbReference type="EMBL" id="KT322173">
    <property type="protein sequence ID" value="AKY04187.1"/>
    <property type="molecule type" value="Genomic_DNA"/>
</dbReference>
<protein>
    <submittedName>
        <fullName evidence="3">Sugar epimerase/dehydratase</fullName>
    </submittedName>
</protein>
<sequence>MAHAVIIGCGYVGIELGTQLQAAGHTVTGVRRSESGLNSIEAAGFHAQQADVTHPETLSTLPDAKWVIFAASSGGRGAESARRIYVDGLRNTIAAYAERESTDRLIYTSSTGVYGDHNGEFVDESTSLDPTTEKTQVLKTAESIALEETGDVGIDGTVTRFAGLYGPNRYRLTRYLSGPVTEGYLNMIHRDDAAGVINHVLTADVAREECVLAVDDEPADKWTFADWIATACGRPDPPKQTVSERLAKSNLSETAQRRVRTSKRCSNDYLHELDYTFSHPTYREGYAEPTAAVADGADPDTL</sequence>
<proteinExistence type="predicted"/>
<reference evidence="3" key="1">
    <citation type="journal article" date="2015" name="BMC Genomics">
        <title>Diversity of the cell-wall associated genomic island of the archaeon Haloquadratum walsbyi.</title>
        <authorList>
            <person name="Martin-Cuadrado A.B."/>
            <person name="Pasic L."/>
            <person name="Rodriguez-Valera F."/>
        </authorList>
    </citation>
    <scope>NUCLEOTIDE SEQUENCE</scope>
</reference>
<accession>A0A0K1YAS4</accession>
<dbReference type="PANTHER" id="PTHR48079">
    <property type="entry name" value="PROTEIN YEEZ"/>
    <property type="match status" value="1"/>
</dbReference>
<dbReference type="AlphaFoldDB" id="A0A0K1YAS4"/>